<dbReference type="InterPro" id="IPR047506">
    <property type="entry name" value="UBR7-like_UBR-box"/>
</dbReference>
<reference evidence="7" key="1">
    <citation type="submission" date="2021-03" db="EMBL/GenBank/DDBJ databases">
        <authorList>
            <person name="Tagirdzhanova G."/>
        </authorList>
    </citation>
    <scope>NUCLEOTIDE SEQUENCE</scope>
</reference>
<keyword evidence="2" id="KW-0863">Zinc-finger</keyword>
<sequence length="531" mass="58224">MADPQGVDLPLNGLTDEVRKECVPEALQHSQTASDFIDSQLQLEADAREALPYKFEHCTRPLGPLRQNLFSCLTCNPPPASPSNPFTPAAVCYSCSIACHGEHTLVELFNRRNFTCDCGTTRLPETSPCTLRIDPTTGMKGPVHSQTPAEGNTYNQNSQNRFCGCGEFYDAEKEKGTMFQCLGLASEKDGGCGEDWWHPECVVGLGRDWARAQARIKEERNAAIGGADDADADHPLPPGFPDEDSFDNFICYKCVDVNPWIKLYVGTAGFLPPVYSSKSERTAKVFSEQEEEAQRRLAEYNAAQAEATKESTEVKLTSNETNGADGTEDHAPKQEPSLQPLAEADTNSKKRKVDDASLDSFELPNSKKNKAIPKYHDYLPEPPTGSFSMLLKEDFRENFCRCPSCYPNLSKYPQLLEEEESYEPPISESGEEGGGQSVGTGSLLDRGEAALSNVDRVRAIEGVMVYNHLKDKVKSFLQPFAESGQAVGAEDIKAYFEKLRGDEQGIHAAVVSSGNGGGEGKGDGRREQRGY</sequence>
<evidence type="ECO:0000256" key="2">
    <source>
        <dbReference type="ARBA" id="ARBA00022771"/>
    </source>
</evidence>
<dbReference type="GO" id="GO:0005737">
    <property type="term" value="C:cytoplasm"/>
    <property type="evidence" value="ECO:0007669"/>
    <property type="project" value="TreeGrafter"/>
</dbReference>
<organism evidence="7 8">
    <name type="scientific">Alectoria fallacina</name>
    <dbReference type="NCBI Taxonomy" id="1903189"/>
    <lineage>
        <taxon>Eukaryota</taxon>
        <taxon>Fungi</taxon>
        <taxon>Dikarya</taxon>
        <taxon>Ascomycota</taxon>
        <taxon>Pezizomycotina</taxon>
        <taxon>Lecanoromycetes</taxon>
        <taxon>OSLEUM clade</taxon>
        <taxon>Lecanoromycetidae</taxon>
        <taxon>Lecanorales</taxon>
        <taxon>Lecanorineae</taxon>
        <taxon>Parmeliaceae</taxon>
        <taxon>Alectoria</taxon>
    </lineage>
</organism>
<accession>A0A8H3PEA3</accession>
<dbReference type="Proteomes" id="UP000664203">
    <property type="component" value="Unassembled WGS sequence"/>
</dbReference>
<name>A0A8H3PEA3_9LECA</name>
<feature type="region of interest" description="Disordered" evidence="5">
    <location>
        <begin position="418"/>
        <end position="443"/>
    </location>
</feature>
<evidence type="ECO:0000256" key="5">
    <source>
        <dbReference type="SAM" id="MobiDB-lite"/>
    </source>
</evidence>
<feature type="domain" description="UBR-type" evidence="6">
    <location>
        <begin position="56"/>
        <end position="134"/>
    </location>
</feature>
<evidence type="ECO:0000259" key="6">
    <source>
        <dbReference type="PROSITE" id="PS51157"/>
    </source>
</evidence>
<feature type="compositionally biased region" description="Polar residues" evidence="5">
    <location>
        <begin position="314"/>
        <end position="324"/>
    </location>
</feature>
<dbReference type="PANTHER" id="PTHR13513">
    <property type="entry name" value="E3 UBIQUITIN-PROTEIN LIGASE UBR7"/>
    <property type="match status" value="1"/>
</dbReference>
<protein>
    <recommendedName>
        <fullName evidence="6">UBR-type domain-containing protein</fullName>
    </recommendedName>
</protein>
<feature type="zinc finger region" description="UBR-type" evidence="4">
    <location>
        <begin position="56"/>
        <end position="134"/>
    </location>
</feature>
<dbReference type="InterPro" id="IPR003126">
    <property type="entry name" value="Znf_UBR"/>
</dbReference>
<evidence type="ECO:0000256" key="1">
    <source>
        <dbReference type="ARBA" id="ARBA00022723"/>
    </source>
</evidence>
<proteinExistence type="predicted"/>
<dbReference type="GO" id="GO:0008270">
    <property type="term" value="F:zinc ion binding"/>
    <property type="evidence" value="ECO:0007669"/>
    <property type="project" value="UniProtKB-KW"/>
</dbReference>
<gene>
    <name evidence="7" type="ORF">ALECFALPRED_007835</name>
</gene>
<evidence type="ECO:0000313" key="8">
    <source>
        <dbReference type="Proteomes" id="UP000664203"/>
    </source>
</evidence>
<evidence type="ECO:0000313" key="7">
    <source>
        <dbReference type="EMBL" id="CAF9938748.1"/>
    </source>
</evidence>
<dbReference type="PROSITE" id="PS51157">
    <property type="entry name" value="ZF_UBR"/>
    <property type="match status" value="1"/>
</dbReference>
<dbReference type="InterPro" id="IPR040204">
    <property type="entry name" value="UBR7"/>
</dbReference>
<feature type="compositionally biased region" description="Basic and acidic residues" evidence="5">
    <location>
        <begin position="346"/>
        <end position="355"/>
    </location>
</feature>
<feature type="region of interest" description="Disordered" evidence="5">
    <location>
        <begin position="303"/>
        <end position="364"/>
    </location>
</feature>
<keyword evidence="8" id="KW-1185">Reference proteome</keyword>
<keyword evidence="1" id="KW-0479">Metal-binding</keyword>
<dbReference type="PANTHER" id="PTHR13513:SF9">
    <property type="entry name" value="E3 UBIQUITIN-PROTEIN LIGASE UBR7-RELATED"/>
    <property type="match status" value="1"/>
</dbReference>
<dbReference type="EMBL" id="CAJPDR010000524">
    <property type="protein sequence ID" value="CAF9938748.1"/>
    <property type="molecule type" value="Genomic_DNA"/>
</dbReference>
<dbReference type="Pfam" id="PF02207">
    <property type="entry name" value="zf-UBR"/>
    <property type="match status" value="1"/>
</dbReference>
<dbReference type="CDD" id="cd19677">
    <property type="entry name" value="UBR-box_UBR7"/>
    <property type="match status" value="1"/>
</dbReference>
<dbReference type="AlphaFoldDB" id="A0A8H3PEA3"/>
<evidence type="ECO:0000256" key="4">
    <source>
        <dbReference type="PROSITE-ProRule" id="PRU00508"/>
    </source>
</evidence>
<keyword evidence="3" id="KW-0862">Zinc</keyword>
<evidence type="ECO:0000256" key="3">
    <source>
        <dbReference type="ARBA" id="ARBA00022833"/>
    </source>
</evidence>
<dbReference type="OrthoDB" id="5795902at2759"/>
<comment type="caution">
    <text evidence="7">The sequence shown here is derived from an EMBL/GenBank/DDBJ whole genome shotgun (WGS) entry which is preliminary data.</text>
</comment>
<dbReference type="SMART" id="SM00396">
    <property type="entry name" value="ZnF_UBR1"/>
    <property type="match status" value="1"/>
</dbReference>
<dbReference type="GO" id="GO:0061630">
    <property type="term" value="F:ubiquitin protein ligase activity"/>
    <property type="evidence" value="ECO:0007669"/>
    <property type="project" value="InterPro"/>
</dbReference>
<feature type="compositionally biased region" description="Basic and acidic residues" evidence="5">
    <location>
        <begin position="520"/>
        <end position="531"/>
    </location>
</feature>
<feature type="region of interest" description="Disordered" evidence="5">
    <location>
        <begin position="507"/>
        <end position="531"/>
    </location>
</feature>